<reference evidence="3" key="1">
    <citation type="submission" date="2023-12" db="EMBL/GenBank/DDBJ databases">
        <title>Novel species in genus Nocardioides.</title>
        <authorList>
            <person name="Zhou H."/>
        </authorList>
    </citation>
    <scope>NUCLEOTIDE SEQUENCE [LARGE SCALE GENOMIC DNA]</scope>
    <source>
        <strain evidence="3">HM61</strain>
    </source>
</reference>
<sequence length="207" mass="23151">MLTEDQAQTDLGGTRLTMVPVEEFDPGLREMVAADDRTPLELGLLRVHAHRPSHAKAIVGLHAALWTDRLLPDRLLELVRLRIAFFNQCRTCMAVRYPGAIADGLTEDLVCSLEKPYESTELSEAERAAIRYGELLATDHLAINDDVYDDLRQHFTEEQIVELGSYCAFCVGFGRLGATWNMIEELPERFHQGEVATPWGGEAIALT</sequence>
<evidence type="ECO:0000259" key="1">
    <source>
        <dbReference type="Pfam" id="PF02627"/>
    </source>
</evidence>
<keyword evidence="3" id="KW-1185">Reference proteome</keyword>
<evidence type="ECO:0000313" key="3">
    <source>
        <dbReference type="Proteomes" id="UP001327225"/>
    </source>
</evidence>
<dbReference type="InterPro" id="IPR029032">
    <property type="entry name" value="AhpD-like"/>
</dbReference>
<dbReference type="InterPro" id="IPR003779">
    <property type="entry name" value="CMD-like"/>
</dbReference>
<proteinExistence type="predicted"/>
<feature type="domain" description="Carboxymuconolactone decarboxylase-like" evidence="1">
    <location>
        <begin position="53"/>
        <end position="132"/>
    </location>
</feature>
<dbReference type="Pfam" id="PF02627">
    <property type="entry name" value="CMD"/>
    <property type="match status" value="1"/>
</dbReference>
<accession>A0ABZ0ZP60</accession>
<dbReference type="PANTHER" id="PTHR34846">
    <property type="entry name" value="4-CARBOXYMUCONOLACTONE DECARBOXYLASE FAMILY PROTEIN (AFU_ORTHOLOGUE AFUA_6G11590)"/>
    <property type="match status" value="1"/>
</dbReference>
<dbReference type="EMBL" id="CP141059">
    <property type="protein sequence ID" value="WQQ26156.1"/>
    <property type="molecule type" value="Genomic_DNA"/>
</dbReference>
<gene>
    <name evidence="2" type="ORF">SHK19_19610</name>
</gene>
<evidence type="ECO:0000313" key="2">
    <source>
        <dbReference type="EMBL" id="WQQ26156.1"/>
    </source>
</evidence>
<dbReference type="RefSeq" id="WP_322454721.1">
    <property type="nucleotide sequence ID" value="NZ_CP141059.1"/>
</dbReference>
<dbReference type="Proteomes" id="UP001327225">
    <property type="component" value="Chromosome"/>
</dbReference>
<dbReference type="Gene3D" id="1.20.1290.10">
    <property type="entry name" value="AhpD-like"/>
    <property type="match status" value="1"/>
</dbReference>
<dbReference type="SUPFAM" id="SSF69118">
    <property type="entry name" value="AhpD-like"/>
    <property type="match status" value="1"/>
</dbReference>
<dbReference type="PANTHER" id="PTHR34846:SF10">
    <property type="entry name" value="CYTOPLASMIC PROTEIN"/>
    <property type="match status" value="1"/>
</dbReference>
<name>A0ABZ0ZP60_9ACTN</name>
<protein>
    <submittedName>
        <fullName evidence="2">Carboxymuconolactone decarboxylase family protein</fullName>
    </submittedName>
</protein>
<organism evidence="2 3">
    <name type="scientific">Nocardioides bizhenqiangii</name>
    <dbReference type="NCBI Taxonomy" id="3095076"/>
    <lineage>
        <taxon>Bacteria</taxon>
        <taxon>Bacillati</taxon>
        <taxon>Actinomycetota</taxon>
        <taxon>Actinomycetes</taxon>
        <taxon>Propionibacteriales</taxon>
        <taxon>Nocardioidaceae</taxon>
        <taxon>Nocardioides</taxon>
    </lineage>
</organism>